<dbReference type="AlphaFoldDB" id="A0A1Y1ID21"/>
<keyword evidence="9" id="KW-1185">Reference proteome</keyword>
<keyword evidence="2" id="KW-0479">Metal-binding</keyword>
<sequence length="136" mass="14744">MAEEVRVPSAQIPRRGRSVVVQLTLQGAREAVGAEAGVSSTQDVVVFNTGEGFYAVENSCPHKGWPLAGGSLEGCELRCPWHGWCVDLKTGEVTDMEDICCSRACTIFRRPKGISTFGVRKEGDSLVVTKNERTTN</sequence>
<dbReference type="GO" id="GO:0051537">
    <property type="term" value="F:2 iron, 2 sulfur cluster binding"/>
    <property type="evidence" value="ECO:0007669"/>
    <property type="project" value="UniProtKB-KW"/>
</dbReference>
<dbReference type="STRING" id="105231.A0A1Y1ID21"/>
<dbReference type="InterPro" id="IPR036922">
    <property type="entry name" value="Rieske_2Fe-2S_sf"/>
</dbReference>
<organism evidence="8 9">
    <name type="scientific">Klebsormidium nitens</name>
    <name type="common">Green alga</name>
    <name type="synonym">Ulothrix nitens</name>
    <dbReference type="NCBI Taxonomy" id="105231"/>
    <lineage>
        <taxon>Eukaryota</taxon>
        <taxon>Viridiplantae</taxon>
        <taxon>Streptophyta</taxon>
        <taxon>Klebsormidiophyceae</taxon>
        <taxon>Klebsormidiales</taxon>
        <taxon>Klebsormidiaceae</taxon>
        <taxon>Klebsormidium</taxon>
    </lineage>
</organism>
<evidence type="ECO:0000256" key="4">
    <source>
        <dbReference type="ARBA" id="ARBA00023004"/>
    </source>
</evidence>
<dbReference type="PROSITE" id="PS51296">
    <property type="entry name" value="RIESKE"/>
    <property type="match status" value="1"/>
</dbReference>
<proteinExistence type="predicted"/>
<evidence type="ECO:0000256" key="2">
    <source>
        <dbReference type="ARBA" id="ARBA00022723"/>
    </source>
</evidence>
<evidence type="ECO:0000256" key="5">
    <source>
        <dbReference type="ARBA" id="ARBA00023014"/>
    </source>
</evidence>
<dbReference type="Proteomes" id="UP000054558">
    <property type="component" value="Unassembled WGS sequence"/>
</dbReference>
<dbReference type="SUPFAM" id="SSF50022">
    <property type="entry name" value="ISP domain"/>
    <property type="match status" value="1"/>
</dbReference>
<keyword evidence="4" id="KW-0408">Iron</keyword>
<dbReference type="PANTHER" id="PTHR21496:SF0">
    <property type="entry name" value="RIESKE DOMAIN-CONTAINING PROTEIN"/>
    <property type="match status" value="1"/>
</dbReference>
<evidence type="ECO:0000259" key="7">
    <source>
        <dbReference type="PROSITE" id="PS51296"/>
    </source>
</evidence>
<reference evidence="8 9" key="1">
    <citation type="journal article" date="2014" name="Nat. Commun.">
        <title>Klebsormidium flaccidum genome reveals primary factors for plant terrestrial adaptation.</title>
        <authorList>
            <person name="Hori K."/>
            <person name="Maruyama F."/>
            <person name="Fujisawa T."/>
            <person name="Togashi T."/>
            <person name="Yamamoto N."/>
            <person name="Seo M."/>
            <person name="Sato S."/>
            <person name="Yamada T."/>
            <person name="Mori H."/>
            <person name="Tajima N."/>
            <person name="Moriyama T."/>
            <person name="Ikeuchi M."/>
            <person name="Watanabe M."/>
            <person name="Wada H."/>
            <person name="Kobayashi K."/>
            <person name="Saito M."/>
            <person name="Masuda T."/>
            <person name="Sasaki-Sekimoto Y."/>
            <person name="Mashiguchi K."/>
            <person name="Awai K."/>
            <person name="Shimojima M."/>
            <person name="Masuda S."/>
            <person name="Iwai M."/>
            <person name="Nobusawa T."/>
            <person name="Narise T."/>
            <person name="Kondo S."/>
            <person name="Saito H."/>
            <person name="Sato R."/>
            <person name="Murakawa M."/>
            <person name="Ihara Y."/>
            <person name="Oshima-Yamada Y."/>
            <person name="Ohtaka K."/>
            <person name="Satoh M."/>
            <person name="Sonobe K."/>
            <person name="Ishii M."/>
            <person name="Ohtani R."/>
            <person name="Kanamori-Sato M."/>
            <person name="Honoki R."/>
            <person name="Miyazaki D."/>
            <person name="Mochizuki H."/>
            <person name="Umetsu J."/>
            <person name="Higashi K."/>
            <person name="Shibata D."/>
            <person name="Kamiya Y."/>
            <person name="Sato N."/>
            <person name="Nakamura Y."/>
            <person name="Tabata S."/>
            <person name="Ida S."/>
            <person name="Kurokawa K."/>
            <person name="Ohta H."/>
        </authorList>
    </citation>
    <scope>NUCLEOTIDE SEQUENCE [LARGE SCALE GENOMIC DNA]</scope>
    <source>
        <strain evidence="8 9">NIES-2285</strain>
    </source>
</reference>
<accession>A0A1Y1ID21</accession>
<evidence type="ECO:0000256" key="6">
    <source>
        <dbReference type="ARBA" id="ARBA00034078"/>
    </source>
</evidence>
<keyword evidence="3" id="KW-0809">Transit peptide</keyword>
<keyword evidence="5" id="KW-0411">Iron-sulfur</keyword>
<dbReference type="InterPro" id="IPR017941">
    <property type="entry name" value="Rieske_2Fe-2S"/>
</dbReference>
<name>A0A1Y1ID21_KLENI</name>
<comment type="cofactor">
    <cofactor evidence="6">
        <name>[2Fe-2S] cluster</name>
        <dbReference type="ChEBI" id="CHEBI:190135"/>
    </cofactor>
</comment>
<evidence type="ECO:0000256" key="3">
    <source>
        <dbReference type="ARBA" id="ARBA00022946"/>
    </source>
</evidence>
<keyword evidence="1" id="KW-0001">2Fe-2S</keyword>
<dbReference type="Gene3D" id="2.102.10.10">
    <property type="entry name" value="Rieske [2Fe-2S] iron-sulphur domain"/>
    <property type="match status" value="1"/>
</dbReference>
<evidence type="ECO:0000256" key="1">
    <source>
        <dbReference type="ARBA" id="ARBA00022714"/>
    </source>
</evidence>
<evidence type="ECO:0000313" key="8">
    <source>
        <dbReference type="EMBL" id="GAQ88493.1"/>
    </source>
</evidence>
<evidence type="ECO:0000313" key="9">
    <source>
        <dbReference type="Proteomes" id="UP000054558"/>
    </source>
</evidence>
<dbReference type="EMBL" id="DF237382">
    <property type="protein sequence ID" value="GAQ88493.1"/>
    <property type="molecule type" value="Genomic_DNA"/>
</dbReference>
<dbReference type="Pfam" id="PF00355">
    <property type="entry name" value="Rieske"/>
    <property type="match status" value="1"/>
</dbReference>
<feature type="domain" description="Rieske" evidence="7">
    <location>
        <begin position="42"/>
        <end position="128"/>
    </location>
</feature>
<dbReference type="OrthoDB" id="432169at2759"/>
<dbReference type="GO" id="GO:0046872">
    <property type="term" value="F:metal ion binding"/>
    <property type="evidence" value="ECO:0007669"/>
    <property type="project" value="UniProtKB-KW"/>
</dbReference>
<protein>
    <recommendedName>
        <fullName evidence="7">Rieske domain-containing protein</fullName>
    </recommendedName>
</protein>
<gene>
    <name evidence="8" type="ORF">KFL_004330100</name>
</gene>
<dbReference type="PANTHER" id="PTHR21496">
    <property type="entry name" value="FERREDOXIN-RELATED"/>
    <property type="match status" value="1"/>
</dbReference>